<dbReference type="Proteomes" id="UP000662939">
    <property type="component" value="Chromosome"/>
</dbReference>
<organism evidence="2 3">
    <name type="scientific">Natronoglycomyces albus</name>
    <dbReference type="NCBI Taxonomy" id="2811108"/>
    <lineage>
        <taxon>Bacteria</taxon>
        <taxon>Bacillati</taxon>
        <taxon>Actinomycetota</taxon>
        <taxon>Actinomycetes</taxon>
        <taxon>Glycomycetales</taxon>
        <taxon>Glycomycetaceae</taxon>
        <taxon>Natronoglycomyces</taxon>
    </lineage>
</organism>
<dbReference type="AlphaFoldDB" id="A0A895XRY8"/>
<dbReference type="Gene3D" id="3.20.20.190">
    <property type="entry name" value="Phosphatidylinositol (PI) phosphodiesterase"/>
    <property type="match status" value="1"/>
</dbReference>
<gene>
    <name evidence="2" type="ORF">JQS30_16515</name>
</gene>
<dbReference type="RefSeq" id="WP_213171334.1">
    <property type="nucleotide sequence ID" value="NZ_CP070496.1"/>
</dbReference>
<evidence type="ECO:0000259" key="1">
    <source>
        <dbReference type="PROSITE" id="PS51704"/>
    </source>
</evidence>
<evidence type="ECO:0000313" key="3">
    <source>
        <dbReference type="Proteomes" id="UP000662939"/>
    </source>
</evidence>
<dbReference type="SUPFAM" id="SSF51695">
    <property type="entry name" value="PLC-like phosphodiesterases"/>
    <property type="match status" value="1"/>
</dbReference>
<dbReference type="PANTHER" id="PTHR46211:SF1">
    <property type="entry name" value="GLYCEROPHOSPHODIESTER PHOSPHODIESTERASE, CYTOPLASMIC"/>
    <property type="match status" value="1"/>
</dbReference>
<protein>
    <recommendedName>
        <fullName evidence="1">GP-PDE domain-containing protein</fullName>
    </recommendedName>
</protein>
<dbReference type="PROSITE" id="PS51704">
    <property type="entry name" value="GP_PDE"/>
    <property type="match status" value="1"/>
</dbReference>
<dbReference type="Pfam" id="PF03009">
    <property type="entry name" value="GDPD"/>
    <property type="match status" value="1"/>
</dbReference>
<dbReference type="InterPro" id="IPR030395">
    <property type="entry name" value="GP_PDE_dom"/>
</dbReference>
<dbReference type="KEGG" id="nav:JQS30_16515"/>
<keyword evidence="3" id="KW-1185">Reference proteome</keyword>
<dbReference type="GO" id="GO:0006629">
    <property type="term" value="P:lipid metabolic process"/>
    <property type="evidence" value="ECO:0007669"/>
    <property type="project" value="InterPro"/>
</dbReference>
<evidence type="ECO:0000313" key="2">
    <source>
        <dbReference type="EMBL" id="QSB05326.1"/>
    </source>
</evidence>
<dbReference type="EMBL" id="CP070496">
    <property type="protein sequence ID" value="QSB05326.1"/>
    <property type="molecule type" value="Genomic_DNA"/>
</dbReference>
<feature type="domain" description="GP-PDE" evidence="1">
    <location>
        <begin position="4"/>
        <end position="239"/>
    </location>
</feature>
<dbReference type="PANTHER" id="PTHR46211">
    <property type="entry name" value="GLYCEROPHOSPHORYL DIESTER PHOSPHODIESTERASE"/>
    <property type="match status" value="1"/>
</dbReference>
<proteinExistence type="predicted"/>
<name>A0A895XRY8_9ACTN</name>
<dbReference type="InterPro" id="IPR017946">
    <property type="entry name" value="PLC-like_Pdiesterase_TIM-brl"/>
</dbReference>
<sequence>MSQPLIIAHRGSNDHFPEHSLAAYRQAVAENADGFECDVRLSLDGHLVLHHDRNARRTAGDRRNISDMTLEELRALNFAKKHPAQADDPASARIPTFEEFLDLVEETNPHLKLLIETKHPTRFGMRVEEEVFKSLRRRPHLDAVVMSFSRAALRHWRAEDKETPLVWLFEYPFGSPPAEINAYGPRLEFVRADPSFIAQAKDANKDVFIWTVNTPKAAKEMRGADMLITDKPGMIKASL</sequence>
<dbReference type="GO" id="GO:0008081">
    <property type="term" value="F:phosphoric diester hydrolase activity"/>
    <property type="evidence" value="ECO:0007669"/>
    <property type="project" value="InterPro"/>
</dbReference>
<accession>A0A895XRY8</accession>
<reference evidence="2" key="1">
    <citation type="submission" date="2021-02" db="EMBL/GenBank/DDBJ databases">
        <title>Natronoglycomyces albus gen. nov., sp. nov, a haloalkaliphilic actinobacterium from a soda solonchak soil.</title>
        <authorList>
            <person name="Sorokin D.Y."/>
            <person name="Khijniak T.V."/>
            <person name="Zakharycheva A.P."/>
            <person name="Boueva O.V."/>
            <person name="Ariskina E.V."/>
            <person name="Hahnke R.L."/>
            <person name="Bunk B."/>
            <person name="Sproer C."/>
            <person name="Schumann P."/>
            <person name="Evtushenko L.I."/>
            <person name="Kublanov I.V."/>
        </authorList>
    </citation>
    <scope>NUCLEOTIDE SEQUENCE</scope>
    <source>
        <strain evidence="2">DSM 106290</strain>
    </source>
</reference>